<keyword evidence="4 6" id="KW-0472">Membrane</keyword>
<evidence type="ECO:0008006" key="9">
    <source>
        <dbReference type="Google" id="ProtNLM"/>
    </source>
</evidence>
<feature type="transmembrane region" description="Helical" evidence="6">
    <location>
        <begin position="314"/>
        <end position="336"/>
    </location>
</feature>
<evidence type="ECO:0000256" key="1">
    <source>
        <dbReference type="ARBA" id="ARBA00004141"/>
    </source>
</evidence>
<feature type="region of interest" description="Disordered" evidence="5">
    <location>
        <begin position="211"/>
        <end position="247"/>
    </location>
</feature>
<feature type="transmembrane region" description="Helical" evidence="6">
    <location>
        <begin position="409"/>
        <end position="433"/>
    </location>
</feature>
<protein>
    <recommendedName>
        <fullName evidence="9">LrgB-like protein</fullName>
    </recommendedName>
</protein>
<dbReference type="GO" id="GO:0016020">
    <property type="term" value="C:membrane"/>
    <property type="evidence" value="ECO:0007669"/>
    <property type="project" value="UniProtKB-SubCell"/>
</dbReference>
<dbReference type="Proteomes" id="UP001172101">
    <property type="component" value="Unassembled WGS sequence"/>
</dbReference>
<dbReference type="EMBL" id="JAUIRO010000004">
    <property type="protein sequence ID" value="KAK0717663.1"/>
    <property type="molecule type" value="Genomic_DNA"/>
</dbReference>
<feature type="transmembrane region" description="Helical" evidence="6">
    <location>
        <begin position="134"/>
        <end position="159"/>
    </location>
</feature>
<dbReference type="PANTHER" id="PTHR30249">
    <property type="entry name" value="PUTATIVE SEROTONIN TRANSPORTER"/>
    <property type="match status" value="1"/>
</dbReference>
<dbReference type="AlphaFoldDB" id="A0AA40DZY9"/>
<feature type="transmembrane region" description="Helical" evidence="6">
    <location>
        <begin position="39"/>
        <end position="61"/>
    </location>
</feature>
<proteinExistence type="predicted"/>
<gene>
    <name evidence="7" type="ORF">B0T26DRAFT_300980</name>
</gene>
<feature type="transmembrane region" description="Helical" evidence="6">
    <location>
        <begin position="618"/>
        <end position="638"/>
    </location>
</feature>
<comment type="caution">
    <text evidence="7">The sequence shown here is derived from an EMBL/GenBank/DDBJ whole genome shotgun (WGS) entry which is preliminary data.</text>
</comment>
<dbReference type="InterPro" id="IPR007300">
    <property type="entry name" value="CidB/LrgB"/>
</dbReference>
<evidence type="ECO:0000256" key="3">
    <source>
        <dbReference type="ARBA" id="ARBA00022989"/>
    </source>
</evidence>
<feature type="transmembrane region" description="Helical" evidence="6">
    <location>
        <begin position="73"/>
        <end position="90"/>
    </location>
</feature>
<sequence>MTMPTPLPAAFPPIIDMNTTTQQPRSVRRRLVHLLSRQWDGLLALVIVVVAQLLMAGIQYLLDGNRVDLPPSILAMAVVFMGFAVSGYFLPGVDKFYQRRLRCSADLLNRHMSIGFTIPFVMICRSPLADGRTIGLIVLCFVLTGVLNTVFSYFLALPLQCIMVRWDKRSSDHADPGVGVIDGRRGQKLRGPIRSICDVASLDSCLKPSADEASEEAQPEEKHSVSQHEESSPRHNRENTKRPPRWSQSRQWALRNPMLIICWLLTTFVGIPLRYAIHNDAVLSTCLLFSIWLSFLAIQVGIKSSQRLRPWLRALLCGMFNAVLWTSLAMITYVFVDGAISHRSLPSMLDTLQRNITFSTFFLQAVRGDSLGQSMAAGDIALSILNAGLVSWGLKLYEYRQQLLSRAGLTVFTVSSVVALGNVVCGPLLAYVVGLGPASRDLAFAARSVTLALGSPVMTRLGGDISLNATMVVISGIVYQMGLGFGVGVWLEQKVISVSRRLTATRTGESLQQQQQHQQHQQEVCAAAASPAAGLQATPGATTTTSTSSTTPRVDYDTEAQQKCAAAATVGSARAGSCSAAFRRDTGDPYQVAAGITIGINAAAMGTAYLYETKSDDAPFAALSMIALGVMTVVFSTIQPIAHWIVAKVATGDLA</sequence>
<evidence type="ECO:0000256" key="4">
    <source>
        <dbReference type="ARBA" id="ARBA00023136"/>
    </source>
</evidence>
<feature type="transmembrane region" description="Helical" evidence="6">
    <location>
        <begin position="592"/>
        <end position="612"/>
    </location>
</feature>
<dbReference type="RefSeq" id="XP_060296456.1">
    <property type="nucleotide sequence ID" value="XM_060434258.1"/>
</dbReference>
<accession>A0AA40DZY9</accession>
<dbReference type="Pfam" id="PF04172">
    <property type="entry name" value="LrgB"/>
    <property type="match status" value="2"/>
</dbReference>
<feature type="transmembrane region" description="Helical" evidence="6">
    <location>
        <begin position="465"/>
        <end position="491"/>
    </location>
</feature>
<keyword evidence="8" id="KW-1185">Reference proteome</keyword>
<keyword evidence="2 6" id="KW-0812">Transmembrane</keyword>
<feature type="transmembrane region" description="Helical" evidence="6">
    <location>
        <begin position="252"/>
        <end position="275"/>
    </location>
</feature>
<name>A0AA40DZY9_9PEZI</name>
<feature type="transmembrane region" description="Helical" evidence="6">
    <location>
        <begin position="380"/>
        <end position="397"/>
    </location>
</feature>
<keyword evidence="3 6" id="KW-1133">Transmembrane helix</keyword>
<dbReference type="GeneID" id="85317528"/>
<organism evidence="7 8">
    <name type="scientific">Lasiosphaeria miniovina</name>
    <dbReference type="NCBI Taxonomy" id="1954250"/>
    <lineage>
        <taxon>Eukaryota</taxon>
        <taxon>Fungi</taxon>
        <taxon>Dikarya</taxon>
        <taxon>Ascomycota</taxon>
        <taxon>Pezizomycotina</taxon>
        <taxon>Sordariomycetes</taxon>
        <taxon>Sordariomycetidae</taxon>
        <taxon>Sordariales</taxon>
        <taxon>Lasiosphaeriaceae</taxon>
        <taxon>Lasiosphaeria</taxon>
    </lineage>
</organism>
<evidence type="ECO:0000313" key="8">
    <source>
        <dbReference type="Proteomes" id="UP001172101"/>
    </source>
</evidence>
<evidence type="ECO:0000256" key="2">
    <source>
        <dbReference type="ARBA" id="ARBA00022692"/>
    </source>
</evidence>
<feature type="transmembrane region" description="Helical" evidence="6">
    <location>
        <begin position="111"/>
        <end position="128"/>
    </location>
</feature>
<feature type="compositionally biased region" description="Basic and acidic residues" evidence="5">
    <location>
        <begin position="219"/>
        <end position="241"/>
    </location>
</feature>
<evidence type="ECO:0000313" key="7">
    <source>
        <dbReference type="EMBL" id="KAK0717663.1"/>
    </source>
</evidence>
<feature type="transmembrane region" description="Helical" evidence="6">
    <location>
        <begin position="281"/>
        <end position="302"/>
    </location>
</feature>
<comment type="subcellular location">
    <subcellularLocation>
        <location evidence="1">Membrane</location>
        <topology evidence="1">Multi-pass membrane protein</topology>
    </subcellularLocation>
</comment>
<reference evidence="7" key="1">
    <citation type="submission" date="2023-06" db="EMBL/GenBank/DDBJ databases">
        <title>Genome-scale phylogeny and comparative genomics of the fungal order Sordariales.</title>
        <authorList>
            <consortium name="Lawrence Berkeley National Laboratory"/>
            <person name="Hensen N."/>
            <person name="Bonometti L."/>
            <person name="Westerberg I."/>
            <person name="Brannstrom I.O."/>
            <person name="Guillou S."/>
            <person name="Cros-Aarteil S."/>
            <person name="Calhoun S."/>
            <person name="Haridas S."/>
            <person name="Kuo A."/>
            <person name="Mondo S."/>
            <person name="Pangilinan J."/>
            <person name="Riley R."/>
            <person name="LaButti K."/>
            <person name="Andreopoulos B."/>
            <person name="Lipzen A."/>
            <person name="Chen C."/>
            <person name="Yanf M."/>
            <person name="Daum C."/>
            <person name="Ng V."/>
            <person name="Clum A."/>
            <person name="Steindorff A."/>
            <person name="Ohm R."/>
            <person name="Martin F."/>
            <person name="Silar P."/>
            <person name="Natvig D."/>
            <person name="Lalanne C."/>
            <person name="Gautier V."/>
            <person name="Ament-velasquez S.L."/>
            <person name="Kruys A."/>
            <person name="Hutchinson M.I."/>
            <person name="Powell A.J."/>
            <person name="Barry K."/>
            <person name="Miller A.N."/>
            <person name="Grigoriev I.V."/>
            <person name="Debuchy R."/>
            <person name="Gladieux P."/>
            <person name="Thoren M.H."/>
            <person name="Johannesson H."/>
        </authorList>
    </citation>
    <scope>NUCLEOTIDE SEQUENCE</scope>
    <source>
        <strain evidence="7">SMH2392-1A</strain>
    </source>
</reference>
<evidence type="ECO:0000256" key="6">
    <source>
        <dbReference type="SAM" id="Phobius"/>
    </source>
</evidence>
<evidence type="ECO:0000256" key="5">
    <source>
        <dbReference type="SAM" id="MobiDB-lite"/>
    </source>
</evidence>
<dbReference type="PANTHER" id="PTHR30249:SF0">
    <property type="entry name" value="PLASTIDAL GLYCOLATE_GLYCERATE TRANSLOCATOR 1, CHLOROPLASTIC"/>
    <property type="match status" value="1"/>
</dbReference>